<evidence type="ECO:0000259" key="1">
    <source>
        <dbReference type="PROSITE" id="PS50990"/>
    </source>
</evidence>
<gene>
    <name evidence="2" type="ORF">XSR1_340044</name>
</gene>
<proteinExistence type="predicted"/>
<dbReference type="GO" id="GO:0016020">
    <property type="term" value="C:membrane"/>
    <property type="evidence" value="ECO:0007669"/>
    <property type="project" value="InterPro"/>
</dbReference>
<dbReference type="GO" id="GO:0005524">
    <property type="term" value="F:ATP binding"/>
    <property type="evidence" value="ECO:0007669"/>
    <property type="project" value="InterPro"/>
</dbReference>
<dbReference type="STRING" id="1427518.XSR1_340044"/>
<organism evidence="2 3">
    <name type="scientific">Xenorhabdus szentirmaii DSM 16338</name>
    <dbReference type="NCBI Taxonomy" id="1427518"/>
    <lineage>
        <taxon>Bacteria</taxon>
        <taxon>Pseudomonadati</taxon>
        <taxon>Pseudomonadota</taxon>
        <taxon>Gammaproteobacteria</taxon>
        <taxon>Enterobacterales</taxon>
        <taxon>Morganellaceae</taxon>
        <taxon>Xenorhabdus</taxon>
    </lineage>
</organism>
<keyword evidence="3" id="KW-1185">Reference proteome</keyword>
<dbReference type="GO" id="GO:0008233">
    <property type="term" value="F:peptidase activity"/>
    <property type="evidence" value="ECO:0007669"/>
    <property type="project" value="InterPro"/>
</dbReference>
<dbReference type="Gene3D" id="3.90.70.10">
    <property type="entry name" value="Cysteine proteinases"/>
    <property type="match status" value="1"/>
</dbReference>
<feature type="domain" description="Peptidase C39" evidence="1">
    <location>
        <begin position="3"/>
        <end position="118"/>
    </location>
</feature>
<evidence type="ECO:0000313" key="2">
    <source>
        <dbReference type="EMBL" id="CDL83644.1"/>
    </source>
</evidence>
<protein>
    <recommendedName>
        <fullName evidence="1">Peptidase C39 domain-containing protein</fullName>
    </recommendedName>
</protein>
<comment type="caution">
    <text evidence="2">The sequence shown here is derived from an EMBL/GenBank/DDBJ whole genome shotgun (WGS) entry which is preliminary data.</text>
</comment>
<dbReference type="PROSITE" id="PS50990">
    <property type="entry name" value="PEPTIDASE_C39"/>
    <property type="match status" value="1"/>
</dbReference>
<evidence type="ECO:0000313" key="3">
    <source>
        <dbReference type="Proteomes" id="UP000019202"/>
    </source>
</evidence>
<reference evidence="2" key="1">
    <citation type="submission" date="2013-11" db="EMBL/GenBank/DDBJ databases">
        <title>Draft genome sequence and annotation of the entomopathogenic bacteria, Xenorhabdus cabanillasi strain JM26 and Xenorhabdus szentirmai strain DSM 16338.</title>
        <authorList>
            <person name="Gualtieri M."/>
            <person name="Ogier J.C."/>
            <person name="Pages S."/>
            <person name="Givaudan A."/>
            <person name="Gaudriault S."/>
        </authorList>
    </citation>
    <scope>NUCLEOTIDE SEQUENCE [LARGE SCALE GENOMIC DNA]</scope>
    <source>
        <strain evidence="2">DSM 16338</strain>
    </source>
</reference>
<accession>W1IYW1</accession>
<sequence>MSQSLVTGLVLIAGYHGINLDKSVIKYKFSDKKGSFGVTQWILAAKEYSLHARLVSKSIDRLKFISFPALVLGEEGTIFILLQAKDNKYLIYDINEKNNKNLDENEFNAIYSGRIILVYSKKSISDKLQIFDFT</sequence>
<dbReference type="Pfam" id="PF03412">
    <property type="entry name" value="Peptidase_C39"/>
    <property type="match status" value="1"/>
</dbReference>
<dbReference type="InterPro" id="IPR005074">
    <property type="entry name" value="Peptidase_C39"/>
</dbReference>
<name>W1IYW1_9GAMM</name>
<dbReference type="Proteomes" id="UP000019202">
    <property type="component" value="Unassembled WGS sequence"/>
</dbReference>
<dbReference type="GO" id="GO:0006508">
    <property type="term" value="P:proteolysis"/>
    <property type="evidence" value="ECO:0007669"/>
    <property type="project" value="InterPro"/>
</dbReference>
<dbReference type="EMBL" id="CBXF010000093">
    <property type="protein sequence ID" value="CDL83644.1"/>
    <property type="molecule type" value="Genomic_DNA"/>
</dbReference>
<dbReference type="AlphaFoldDB" id="W1IYW1"/>